<organism evidence="3 4">
    <name type="scientific">Mizuhopecten yessoensis</name>
    <name type="common">Japanese scallop</name>
    <name type="synonym">Patinopecten yessoensis</name>
    <dbReference type="NCBI Taxonomy" id="6573"/>
    <lineage>
        <taxon>Eukaryota</taxon>
        <taxon>Metazoa</taxon>
        <taxon>Spiralia</taxon>
        <taxon>Lophotrochozoa</taxon>
        <taxon>Mollusca</taxon>
        <taxon>Bivalvia</taxon>
        <taxon>Autobranchia</taxon>
        <taxon>Pteriomorphia</taxon>
        <taxon>Pectinida</taxon>
        <taxon>Pectinoidea</taxon>
        <taxon>Pectinidae</taxon>
        <taxon>Mizuhopecten</taxon>
    </lineage>
</organism>
<dbReference type="OrthoDB" id="10036174at2759"/>
<feature type="coiled-coil region" evidence="1">
    <location>
        <begin position="104"/>
        <end position="138"/>
    </location>
</feature>
<dbReference type="PANTHER" id="PTHR15742">
    <property type="entry name" value="GIRDIN"/>
    <property type="match status" value="1"/>
</dbReference>
<feature type="coiled-coil region" evidence="1">
    <location>
        <begin position="548"/>
        <end position="575"/>
    </location>
</feature>
<dbReference type="InterPro" id="IPR049885">
    <property type="entry name" value="MTCL1-3"/>
</dbReference>
<evidence type="ECO:0000313" key="4">
    <source>
        <dbReference type="Proteomes" id="UP000242188"/>
    </source>
</evidence>
<accession>A0A210PET4</accession>
<keyword evidence="4" id="KW-1185">Reference proteome</keyword>
<feature type="compositionally biased region" description="Polar residues" evidence="2">
    <location>
        <begin position="1625"/>
        <end position="1636"/>
    </location>
</feature>
<feature type="region of interest" description="Disordered" evidence="2">
    <location>
        <begin position="286"/>
        <end position="369"/>
    </location>
</feature>
<feature type="region of interest" description="Disordered" evidence="2">
    <location>
        <begin position="639"/>
        <end position="664"/>
    </location>
</feature>
<feature type="coiled-coil region" evidence="1">
    <location>
        <begin position="402"/>
        <end position="496"/>
    </location>
</feature>
<feature type="coiled-coil region" evidence="1">
    <location>
        <begin position="163"/>
        <end position="234"/>
    </location>
</feature>
<dbReference type="EMBL" id="NEDP02076745">
    <property type="protein sequence ID" value="OWF34995.1"/>
    <property type="molecule type" value="Genomic_DNA"/>
</dbReference>
<feature type="compositionally biased region" description="Polar residues" evidence="2">
    <location>
        <begin position="252"/>
        <end position="262"/>
    </location>
</feature>
<feature type="coiled-coil region" evidence="1">
    <location>
        <begin position="35"/>
        <end position="76"/>
    </location>
</feature>
<reference evidence="3 4" key="1">
    <citation type="journal article" date="2017" name="Nat. Ecol. Evol.">
        <title>Scallop genome provides insights into evolution of bilaterian karyotype and development.</title>
        <authorList>
            <person name="Wang S."/>
            <person name="Zhang J."/>
            <person name="Jiao W."/>
            <person name="Li J."/>
            <person name="Xun X."/>
            <person name="Sun Y."/>
            <person name="Guo X."/>
            <person name="Huan P."/>
            <person name="Dong B."/>
            <person name="Zhang L."/>
            <person name="Hu X."/>
            <person name="Sun X."/>
            <person name="Wang J."/>
            <person name="Zhao C."/>
            <person name="Wang Y."/>
            <person name="Wang D."/>
            <person name="Huang X."/>
            <person name="Wang R."/>
            <person name="Lv J."/>
            <person name="Li Y."/>
            <person name="Zhang Z."/>
            <person name="Liu B."/>
            <person name="Lu W."/>
            <person name="Hui Y."/>
            <person name="Liang J."/>
            <person name="Zhou Z."/>
            <person name="Hou R."/>
            <person name="Li X."/>
            <person name="Liu Y."/>
            <person name="Li H."/>
            <person name="Ning X."/>
            <person name="Lin Y."/>
            <person name="Zhao L."/>
            <person name="Xing Q."/>
            <person name="Dou J."/>
            <person name="Li Y."/>
            <person name="Mao J."/>
            <person name="Guo H."/>
            <person name="Dou H."/>
            <person name="Li T."/>
            <person name="Mu C."/>
            <person name="Jiang W."/>
            <person name="Fu Q."/>
            <person name="Fu X."/>
            <person name="Miao Y."/>
            <person name="Liu J."/>
            <person name="Yu Q."/>
            <person name="Li R."/>
            <person name="Liao H."/>
            <person name="Li X."/>
            <person name="Kong Y."/>
            <person name="Jiang Z."/>
            <person name="Chourrout D."/>
            <person name="Li R."/>
            <person name="Bao Z."/>
        </authorList>
    </citation>
    <scope>NUCLEOTIDE SEQUENCE [LARGE SCALE GENOMIC DNA]</scope>
    <source>
        <strain evidence="3 4">PY_sf001</strain>
    </source>
</reference>
<proteinExistence type="predicted"/>
<feature type="compositionally biased region" description="Low complexity" evidence="2">
    <location>
        <begin position="1668"/>
        <end position="1677"/>
    </location>
</feature>
<feature type="compositionally biased region" description="Low complexity" evidence="2">
    <location>
        <begin position="1821"/>
        <end position="1833"/>
    </location>
</feature>
<comment type="caution">
    <text evidence="3">The sequence shown here is derived from an EMBL/GenBank/DDBJ whole genome shotgun (WGS) entry which is preliminary data.</text>
</comment>
<gene>
    <name evidence="3" type="ORF">KP79_PYT23816</name>
</gene>
<sequence length="1956" mass="222087">MTSYLVILGRMGKQSSQELDSSQLMKDLYDSMERETDLKDQLQLMEEEAKTSRRKLEELEEENENLSIQLKKMSAAQVIKGKEGFRETTGFPASEEEAELKIHLDLNNQELSVLKKKFHDLEEDNENLLMECGKLSEELRQKEILLNVLPEPSSPNYYYEDKIKDMKIEADELRWKIIEKEREIERLNAQCVLQTRQSRLKMSRSLEGEHHLGNVELKKQVENIQLENSILKDKVIRLTGGRKDEAEDLLSSPVSDQKQLATTYPGDGESVKDDKLRALQLRIDQLEKHRPLSPPSDNIGNIGYKSAKSKVSRDASRVTSRDAPRDLLQQQRPSVLDLREASVYNDNSVRSRSPGGASRVSTGSSLPRIDTPVPSPACLPSIAKPSFPGLRSVDVLSPGETREELMDQILDMEEEVEKLTGSVKLKDQELTKLYGEVRGLKDTIQNLKDEFRKKEIELLRDLDVSHDKADILSNLLDIVKERADDAEAELERLIESQSCSATSSENSARTVSTLSNVSSGSDEVFDGSGSVPGSPDTGGRHLIHKNWENQFRKRINCLERLLAEERKRVATTEKKLALVSTETLSSAMSDDAKLHEREKELLQSEVLDSTKLLKIASDQIKGLRERVLTLEDENKVLQSSQTMAETEDSDIDQTPSGSVDTVIERPIGGVGTEGAKAKTPSQSEDEIIILGNEVEVYHSKVLELEAHLEEVNEYWQSQIVNRDKERESFMKEAKKMSEDCDALKDTISKLKDEDIRKEKLLKDLETMVQDKVSVVFRKEEILQEREEIIRQREEDMQSMLDQISQKDDELRELRENLRSRDECLREKDVVLESVNTDVTDKEREINYFNDELTALQGTLDKKDQEISILEERITEIGSVKQSDLKTENIRQKGDLESLATNLGKLHVDNSTLQSDLEKAKQALSEAMVLWNKDRSNLEAELNIVREKLHLYQSTLDKNEPQVVATLRKEAHKILEQKEKVSGDYRVLRVENDANIRTLKNEKYKLQEELTQKIRQLTAEMTTNDKNSQELDRLRAQEDIAYQIQHHEKLLRAEYLAMKVRYETRLENLQKEHMNLLSLLDTMQREKTLDKEIIRGVQKGMSQMKVTYAKDLVKWDAEKDILARHIKEIDEGRKLAKDMQGKIEELKNQLADQEYERAELVNRITTERSGWGVDKSNMQSKINQLQEQLAMVSQAQNRTKNMQNRMEVAWEQERSEQKRLLAEAHSLALDLQSQLKARDEEYVRERKMLIEQLRRMRTEIDEEQLSRDSRQKEIDERGLRISELDRILKEVGERASKEQEMSVKERADLVRRLGEMRKQHKRDQRRVEDVLTGLTRLKELAAIVSDSEKEGNTSDTELVSRLEKLSTGPLPELDVDLADPMHLSPRKSIRQRIDQVVLKHIKESLKEIHFAVEDIGRPREISEEERKKLRRSLSSSEIDFLKEDFSAGRQRDSGKFDSPKASPLTIQTDTASPRYLRSVTHNGSGDLLNQPACDLLLEINPITSLPLRQKFIMADVHYEQSVSTKFPDPPPSFLISPKSHSRQTLTDTTFSLYSQKTLSSKSQDANQPLNVNKTRLAPTSISLDTTRVNSLHTGSQSKLNTKSVSAGGTPTYESASLLSSIPVLNRGTSSDTSLSPRSGNSSNSGSYERLTPRSARRKFFEDQSDLQPSSSMSEKSQSCEGIQEDKISTKPPTVDTKRLRLQHDESEDDMIGQLIEDTKPRILTQSVSVDEKTSHSVAKSSSTESKKSKPEKPKRKIIKRSQSVDSSVKKSVAKAGITAMSPGAPSNTKAVELFATVRRKIKNTLKRSSSMTDEEKSTAKQGSSSEASGSTSGEEFNKAGGQKSSGMVYRPSTSVHKPMVGVQKSTTSPEHESQSKPPPTPPISSMNRRALPEMEDDALTNGRKRIPDISPDNKPNKRLRSKSAERATRGPSALKQQVILEEDLLPDRSKVFSETTV</sequence>
<keyword evidence="1" id="KW-0175">Coiled coil</keyword>
<evidence type="ECO:0000256" key="2">
    <source>
        <dbReference type="SAM" id="MobiDB-lite"/>
    </source>
</evidence>
<feature type="compositionally biased region" description="Basic and acidic residues" evidence="2">
    <location>
        <begin position="1694"/>
        <end position="1703"/>
    </location>
</feature>
<feature type="coiled-coil region" evidence="1">
    <location>
        <begin position="1051"/>
        <end position="1085"/>
    </location>
</feature>
<feature type="region of interest" description="Disordered" evidence="2">
    <location>
        <begin position="1448"/>
        <end position="1468"/>
    </location>
</feature>
<feature type="region of interest" description="Disordered" evidence="2">
    <location>
        <begin position="1801"/>
        <end position="1939"/>
    </location>
</feature>
<evidence type="ECO:0000313" key="3">
    <source>
        <dbReference type="EMBL" id="OWF34995.1"/>
    </source>
</evidence>
<feature type="region of interest" description="Disordered" evidence="2">
    <location>
        <begin position="1586"/>
        <end position="1608"/>
    </location>
</feature>
<feature type="region of interest" description="Disordered" evidence="2">
    <location>
        <begin position="247"/>
        <end position="273"/>
    </location>
</feature>
<feature type="compositionally biased region" description="Basic and acidic residues" evidence="2">
    <location>
        <begin position="311"/>
        <end position="325"/>
    </location>
</feature>
<feature type="compositionally biased region" description="Low complexity" evidence="2">
    <location>
        <begin position="1759"/>
        <end position="1769"/>
    </location>
</feature>
<name>A0A210PET4_MIZYE</name>
<feature type="coiled-coil region" evidence="1">
    <location>
        <begin position="726"/>
        <end position="753"/>
    </location>
</feature>
<dbReference type="Proteomes" id="UP000242188">
    <property type="component" value="Unassembled WGS sequence"/>
</dbReference>
<feature type="compositionally biased region" description="Basic and acidic residues" evidence="2">
    <location>
        <begin position="1448"/>
        <end position="1457"/>
    </location>
</feature>
<dbReference type="PANTHER" id="PTHR15742:SF5">
    <property type="entry name" value="GIRDIN"/>
    <property type="match status" value="1"/>
</dbReference>
<protein>
    <submittedName>
        <fullName evidence="3">Protein SOGA2</fullName>
    </submittedName>
</protein>
<feature type="region of interest" description="Disordered" evidence="2">
    <location>
        <begin position="1623"/>
        <end position="1788"/>
    </location>
</feature>
<feature type="region of interest" description="Disordered" evidence="2">
    <location>
        <begin position="1558"/>
        <end position="1577"/>
    </location>
</feature>
<feature type="coiled-coil region" evidence="1">
    <location>
        <begin position="920"/>
        <end position="954"/>
    </location>
</feature>
<feature type="compositionally biased region" description="Polar residues" evidence="2">
    <location>
        <begin position="501"/>
        <end position="521"/>
    </location>
</feature>
<feature type="coiled-coil region" evidence="1">
    <location>
        <begin position="1128"/>
        <end position="1204"/>
    </location>
</feature>
<evidence type="ECO:0000256" key="1">
    <source>
        <dbReference type="SAM" id="Coils"/>
    </source>
</evidence>
<feature type="region of interest" description="Disordered" evidence="2">
    <location>
        <begin position="501"/>
        <end position="539"/>
    </location>
</feature>